<dbReference type="PANTHER" id="PTHR23336">
    <property type="entry name" value="ZINC FINGER CW-TYPE COILED-COIL DOMAIN PROTEIN 3"/>
    <property type="match status" value="1"/>
</dbReference>
<keyword evidence="5" id="KW-0175">Coiled coil</keyword>
<name>A0A6P8J187_ACTTE</name>
<evidence type="ECO:0000256" key="1">
    <source>
        <dbReference type="ARBA" id="ARBA00004123"/>
    </source>
</evidence>
<accession>A0A6P8J187</accession>
<keyword evidence="3" id="KW-0863">Zinc-finger</keyword>
<evidence type="ECO:0000256" key="3">
    <source>
        <dbReference type="ARBA" id="ARBA00022771"/>
    </source>
</evidence>
<dbReference type="PANTHER" id="PTHR23336:SF76">
    <property type="entry name" value="MORC S5 DOMAIN-CONTAINING PROTEIN"/>
    <property type="match status" value="1"/>
</dbReference>
<keyword evidence="8" id="KW-1185">Reference proteome</keyword>
<protein>
    <submittedName>
        <fullName evidence="9">MORC family CW-type zinc finger protein 3-like</fullName>
    </submittedName>
</protein>
<dbReference type="Gene3D" id="3.30.565.10">
    <property type="entry name" value="Histidine kinase-like ATPase, C-terminal domain"/>
    <property type="match status" value="1"/>
</dbReference>
<dbReference type="Pfam" id="PF13589">
    <property type="entry name" value="HATPase_c_3"/>
    <property type="match status" value="1"/>
</dbReference>
<dbReference type="GO" id="GO:0016887">
    <property type="term" value="F:ATP hydrolysis activity"/>
    <property type="evidence" value="ECO:0007669"/>
    <property type="project" value="InterPro"/>
</dbReference>
<dbReference type="FunCoup" id="A0A6P8J187">
    <property type="interactions" value="2115"/>
</dbReference>
<dbReference type="Proteomes" id="UP000515163">
    <property type="component" value="Unplaced"/>
</dbReference>
<dbReference type="InterPro" id="IPR041006">
    <property type="entry name" value="Morc_S5"/>
</dbReference>
<dbReference type="KEGG" id="aten:116307277"/>
<dbReference type="GO" id="GO:0008270">
    <property type="term" value="F:zinc ion binding"/>
    <property type="evidence" value="ECO:0007669"/>
    <property type="project" value="UniProtKB-KW"/>
</dbReference>
<dbReference type="GO" id="GO:0005634">
    <property type="term" value="C:nucleus"/>
    <property type="evidence" value="ECO:0007669"/>
    <property type="project" value="UniProtKB-SubCell"/>
</dbReference>
<evidence type="ECO:0000256" key="5">
    <source>
        <dbReference type="ARBA" id="ARBA00023054"/>
    </source>
</evidence>
<dbReference type="InterPro" id="IPR011124">
    <property type="entry name" value="Znf_CW"/>
</dbReference>
<reference evidence="9" key="1">
    <citation type="submission" date="2025-08" db="UniProtKB">
        <authorList>
            <consortium name="RefSeq"/>
        </authorList>
    </citation>
    <scope>IDENTIFICATION</scope>
    <source>
        <tissue evidence="9">Tentacle</tissue>
    </source>
</reference>
<evidence type="ECO:0000313" key="8">
    <source>
        <dbReference type="Proteomes" id="UP000515163"/>
    </source>
</evidence>
<dbReference type="SUPFAM" id="SSF55874">
    <property type="entry name" value="ATPase domain of HSP90 chaperone/DNA topoisomerase II/histidine kinase"/>
    <property type="match status" value="1"/>
</dbReference>
<dbReference type="InterPro" id="IPR036890">
    <property type="entry name" value="HATPase_C_sf"/>
</dbReference>
<feature type="unsure residue" description="D or N" evidence="9">
    <location>
        <position position="341"/>
    </location>
</feature>
<evidence type="ECO:0000256" key="4">
    <source>
        <dbReference type="ARBA" id="ARBA00022833"/>
    </source>
</evidence>
<keyword evidence="2" id="KW-0479">Metal-binding</keyword>
<proteinExistence type="predicted"/>
<keyword evidence="6" id="KW-0539">Nucleus</keyword>
<dbReference type="InParanoid" id="A0A6P8J187"/>
<evidence type="ECO:0000259" key="7">
    <source>
        <dbReference type="PROSITE" id="PS51050"/>
    </source>
</evidence>
<evidence type="ECO:0000313" key="9">
    <source>
        <dbReference type="RefSeq" id="XP_031573302.1"/>
    </source>
</evidence>
<keyword evidence="4" id="KW-0862">Zinc</keyword>
<dbReference type="InterPro" id="IPR045261">
    <property type="entry name" value="MORC_ATPase"/>
</dbReference>
<dbReference type="Gene3D" id="3.30.40.100">
    <property type="match status" value="1"/>
</dbReference>
<feature type="domain" description="CW-type" evidence="7">
    <location>
        <begin position="408"/>
        <end position="462"/>
    </location>
</feature>
<dbReference type="RefSeq" id="XP_031573302.1">
    <property type="nucleotide sequence ID" value="XM_031717442.1"/>
</dbReference>
<comment type="subcellular location">
    <subcellularLocation>
        <location evidence="1">Nucleus</location>
    </subcellularLocation>
</comment>
<dbReference type="Pfam" id="PF17942">
    <property type="entry name" value="Morc6_S5"/>
    <property type="match status" value="1"/>
</dbReference>
<dbReference type="AlphaFoldDB" id="A0A6P8J187"/>
<organism evidence="8 9">
    <name type="scientific">Actinia tenebrosa</name>
    <name type="common">Australian red waratah sea anemone</name>
    <dbReference type="NCBI Taxonomy" id="6105"/>
    <lineage>
        <taxon>Eukaryota</taxon>
        <taxon>Metazoa</taxon>
        <taxon>Cnidaria</taxon>
        <taxon>Anthozoa</taxon>
        <taxon>Hexacorallia</taxon>
        <taxon>Actiniaria</taxon>
        <taxon>Actiniidae</taxon>
        <taxon>Actinia</taxon>
    </lineage>
</organism>
<dbReference type="PROSITE" id="PS51050">
    <property type="entry name" value="ZF_CW"/>
    <property type="match status" value="1"/>
</dbReference>
<evidence type="ECO:0000256" key="2">
    <source>
        <dbReference type="ARBA" id="ARBA00022723"/>
    </source>
</evidence>
<dbReference type="OrthoDB" id="757982at2759"/>
<gene>
    <name evidence="9" type="primary">LOC116307277</name>
</gene>
<evidence type="ECO:0000256" key="6">
    <source>
        <dbReference type="ARBA" id="ARBA00023242"/>
    </source>
</evidence>
<sequence>MSHINLIPGEQGIRLSTLSPKYLHTNSTSHTWPFSAIAELIDNAYDPDVDASQLWIDIKRYGTRSDHCLTFTDNGEGMDSLKLHKMLSFGFCEKVAKNDHLPVGHYGNGFKSGSMRLGKDAIVFTKQQDSRSVGLLSQTYLEEIKAQTILVPIVSWDSNGDMVERADGDKALRDILKYSLFKTEAELQEQFNNIPSESGTRIVISGMRKTQDGNPEFDFRSDIHDIRIPDDVESESNKYRRQERQNHIPESDYSLRAYCSILYLRPRMQIILRGKKVRTTVIAKSLSKTEVDTYKPQGTSKPIKVTFGFSQNKNHYGIMMYHRNRLIKPYVRVGYQLRANDFGVGVIGVIQCDYLKPTHNKQDFDYTKAYRSSMSALGSKLNDYWNEKKGKAQTNSNALIPEPKEVESVPDQLWVQCDNPECLKWRKLPASVKSEDLPEKWYCYDHPEKQWRSCDVPEELEEEKEEAVQPYVKKQKKRLEKELEEKKRREKVNRSL</sequence>
<dbReference type="Pfam" id="PF07496">
    <property type="entry name" value="zf-CW"/>
    <property type="match status" value="1"/>
</dbReference>